<keyword evidence="1" id="KW-0129">CBS domain</keyword>
<evidence type="ECO:0000256" key="1">
    <source>
        <dbReference type="PROSITE-ProRule" id="PRU00703"/>
    </source>
</evidence>
<sequence>MGIVGYSEGRLKERNLTGMLELLEGDYDEDLISVFSSSSSGTSSSDEESPATRKSSIGRRKYSRSGSYSARMGRKSEEAIVCHRRSSLVAVMIQALAHRVSYVWVVEEEDYKLVGVIVFPDLLNVFREQALGLSDFTLFFSSFSFCAVRRMA</sequence>
<dbReference type="SUPFAM" id="SSF54631">
    <property type="entry name" value="CBS-domain pair"/>
    <property type="match status" value="1"/>
</dbReference>
<feature type="region of interest" description="Disordered" evidence="2">
    <location>
        <begin position="37"/>
        <end position="75"/>
    </location>
</feature>
<dbReference type="OrthoDB" id="681454at2759"/>
<evidence type="ECO:0000313" key="5">
    <source>
        <dbReference type="Proteomes" id="UP000036987"/>
    </source>
</evidence>
<dbReference type="OMA" id="CAVRRMA"/>
<dbReference type="AlphaFoldDB" id="A0A0K9PG30"/>
<dbReference type="Proteomes" id="UP000036987">
    <property type="component" value="Unassembled WGS sequence"/>
</dbReference>
<evidence type="ECO:0000313" key="4">
    <source>
        <dbReference type="EMBL" id="KMZ67155.1"/>
    </source>
</evidence>
<protein>
    <recommendedName>
        <fullName evidence="3">CBS domain-containing protein</fullName>
    </recommendedName>
</protein>
<dbReference type="InterPro" id="IPR000644">
    <property type="entry name" value="CBS_dom"/>
</dbReference>
<dbReference type="STRING" id="29655.A0A0K9PG30"/>
<accession>A0A0K9PG30</accession>
<dbReference type="InterPro" id="IPR046342">
    <property type="entry name" value="CBS_dom_sf"/>
</dbReference>
<dbReference type="EMBL" id="LFYR01000929">
    <property type="protein sequence ID" value="KMZ67155.1"/>
    <property type="molecule type" value="Genomic_DNA"/>
</dbReference>
<evidence type="ECO:0000259" key="3">
    <source>
        <dbReference type="PROSITE" id="PS51371"/>
    </source>
</evidence>
<gene>
    <name evidence="4" type="ORF">ZOSMA_277G00170</name>
</gene>
<organism evidence="4 5">
    <name type="scientific">Zostera marina</name>
    <name type="common">Eelgrass</name>
    <dbReference type="NCBI Taxonomy" id="29655"/>
    <lineage>
        <taxon>Eukaryota</taxon>
        <taxon>Viridiplantae</taxon>
        <taxon>Streptophyta</taxon>
        <taxon>Embryophyta</taxon>
        <taxon>Tracheophyta</taxon>
        <taxon>Spermatophyta</taxon>
        <taxon>Magnoliopsida</taxon>
        <taxon>Liliopsida</taxon>
        <taxon>Zosteraceae</taxon>
        <taxon>Zostera</taxon>
    </lineage>
</organism>
<dbReference type="PROSITE" id="PS51371">
    <property type="entry name" value="CBS"/>
    <property type="match status" value="1"/>
</dbReference>
<feature type="domain" description="CBS" evidence="3">
    <location>
        <begin position="72"/>
        <end position="133"/>
    </location>
</feature>
<reference evidence="5" key="1">
    <citation type="journal article" date="2016" name="Nature">
        <title>The genome of the seagrass Zostera marina reveals angiosperm adaptation to the sea.</title>
        <authorList>
            <person name="Olsen J.L."/>
            <person name="Rouze P."/>
            <person name="Verhelst B."/>
            <person name="Lin Y.-C."/>
            <person name="Bayer T."/>
            <person name="Collen J."/>
            <person name="Dattolo E."/>
            <person name="De Paoli E."/>
            <person name="Dittami S."/>
            <person name="Maumus F."/>
            <person name="Michel G."/>
            <person name="Kersting A."/>
            <person name="Lauritano C."/>
            <person name="Lohaus R."/>
            <person name="Toepel M."/>
            <person name="Tonon T."/>
            <person name="Vanneste K."/>
            <person name="Amirebrahimi M."/>
            <person name="Brakel J."/>
            <person name="Bostroem C."/>
            <person name="Chovatia M."/>
            <person name="Grimwood J."/>
            <person name="Jenkins J.W."/>
            <person name="Jueterbock A."/>
            <person name="Mraz A."/>
            <person name="Stam W.T."/>
            <person name="Tice H."/>
            <person name="Bornberg-Bauer E."/>
            <person name="Green P.J."/>
            <person name="Pearson G.A."/>
            <person name="Procaccini G."/>
            <person name="Duarte C.M."/>
            <person name="Schmutz J."/>
            <person name="Reusch T.B.H."/>
            <person name="Van de Peer Y."/>
        </authorList>
    </citation>
    <scope>NUCLEOTIDE SEQUENCE [LARGE SCALE GENOMIC DNA]</scope>
    <source>
        <strain evidence="5">cv. Finnish</strain>
    </source>
</reference>
<evidence type="ECO:0000256" key="2">
    <source>
        <dbReference type="SAM" id="MobiDB-lite"/>
    </source>
</evidence>
<comment type="caution">
    <text evidence="4">The sequence shown here is derived from an EMBL/GenBank/DDBJ whole genome shotgun (WGS) entry which is preliminary data.</text>
</comment>
<proteinExistence type="predicted"/>
<keyword evidence="5" id="KW-1185">Reference proteome</keyword>
<name>A0A0K9PG30_ZOSMR</name>
<dbReference type="Gene3D" id="3.10.580.10">
    <property type="entry name" value="CBS-domain"/>
    <property type="match status" value="1"/>
</dbReference>